<keyword evidence="2" id="KW-1185">Reference proteome</keyword>
<evidence type="ECO:0000313" key="2">
    <source>
        <dbReference type="Proteomes" id="UP000023152"/>
    </source>
</evidence>
<name>X6NSW9_RETFI</name>
<evidence type="ECO:0000313" key="1">
    <source>
        <dbReference type="EMBL" id="ETO29048.1"/>
    </source>
</evidence>
<gene>
    <name evidence="1" type="ORF">RFI_08079</name>
</gene>
<accession>X6NSW9</accession>
<dbReference type="PANTHER" id="PTHR37028">
    <property type="entry name" value="UNNAMED PRODUCT-RELATED"/>
    <property type="match status" value="1"/>
</dbReference>
<dbReference type="EMBL" id="ASPP01006287">
    <property type="protein sequence ID" value="ETO29048.1"/>
    <property type="molecule type" value="Genomic_DNA"/>
</dbReference>
<dbReference type="PANTHER" id="PTHR37028:SF4">
    <property type="entry name" value="ALMS MOTIF DOMAIN-CONTAINING PROTEIN"/>
    <property type="match status" value="1"/>
</dbReference>
<comment type="caution">
    <text evidence="1">The sequence shown here is derived from an EMBL/GenBank/DDBJ whole genome shotgun (WGS) entry which is preliminary data.</text>
</comment>
<dbReference type="AlphaFoldDB" id="X6NSW9"/>
<protein>
    <submittedName>
        <fullName evidence="1">Uncharacterized protein</fullName>
    </submittedName>
</protein>
<reference evidence="1 2" key="1">
    <citation type="journal article" date="2013" name="Curr. Biol.">
        <title>The Genome of the Foraminiferan Reticulomyxa filosa.</title>
        <authorList>
            <person name="Glockner G."/>
            <person name="Hulsmann N."/>
            <person name="Schleicher M."/>
            <person name="Noegel A.A."/>
            <person name="Eichinger L."/>
            <person name="Gallinger C."/>
            <person name="Pawlowski J."/>
            <person name="Sierra R."/>
            <person name="Euteneuer U."/>
            <person name="Pillet L."/>
            <person name="Moustafa A."/>
            <person name="Platzer M."/>
            <person name="Groth M."/>
            <person name="Szafranski K."/>
            <person name="Schliwa M."/>
        </authorList>
    </citation>
    <scope>NUCLEOTIDE SEQUENCE [LARGE SCALE GENOMIC DNA]</scope>
</reference>
<dbReference type="Proteomes" id="UP000023152">
    <property type="component" value="Unassembled WGS sequence"/>
</dbReference>
<proteinExistence type="predicted"/>
<sequence length="242" mass="28216">MNEKKTNAIMSSSMHSPNRIKIMEQREQDKQKKLIDARLKLDEEVMKECTFEPNIAKSAKRLSRSESMQVMLQKNRAYQSSNVLGKSPTLIEGWDKFMAQQESARQKYLQQKAREKEVFSVDGSVLAARTMTTNGAMRTVPKPFRLRSSQRKKRKLSQTSTVPSACSCVEPIHELLKSHSEKKMLKQQEQYCENGKNLFTPYTTQAQRRYVLYVCKKTIYKHHGVINHAFEIFFLYLFVTFD</sequence>
<organism evidence="1 2">
    <name type="scientific">Reticulomyxa filosa</name>
    <dbReference type="NCBI Taxonomy" id="46433"/>
    <lineage>
        <taxon>Eukaryota</taxon>
        <taxon>Sar</taxon>
        <taxon>Rhizaria</taxon>
        <taxon>Retaria</taxon>
        <taxon>Foraminifera</taxon>
        <taxon>Monothalamids</taxon>
        <taxon>Reticulomyxidae</taxon>
        <taxon>Reticulomyxa</taxon>
    </lineage>
</organism>